<proteinExistence type="predicted"/>
<accession>A0A916J987</accession>
<reference evidence="2" key="1">
    <citation type="submission" date="2021-04" db="EMBL/GenBank/DDBJ databases">
        <authorList>
            <person name="Rodrigo-Torres L."/>
            <person name="Arahal R. D."/>
            <person name="Lucena T."/>
        </authorList>
    </citation>
    <scope>NUCLEOTIDE SEQUENCE</scope>
    <source>
        <strain evidence="2">CECT 9275</strain>
    </source>
</reference>
<evidence type="ECO:0000313" key="2">
    <source>
        <dbReference type="EMBL" id="CAG4995280.1"/>
    </source>
</evidence>
<feature type="transmembrane region" description="Helical" evidence="1">
    <location>
        <begin position="24"/>
        <end position="43"/>
    </location>
</feature>
<dbReference type="AlphaFoldDB" id="A0A916J987"/>
<dbReference type="EMBL" id="CAJRAF010000001">
    <property type="protein sequence ID" value="CAG4995280.1"/>
    <property type="molecule type" value="Genomic_DNA"/>
</dbReference>
<evidence type="ECO:0000256" key="1">
    <source>
        <dbReference type="SAM" id="Phobius"/>
    </source>
</evidence>
<comment type="caution">
    <text evidence="2">The sequence shown here is derived from an EMBL/GenBank/DDBJ whole genome shotgun (WGS) entry which is preliminary data.</text>
</comment>
<keyword evidence="3" id="KW-1185">Reference proteome</keyword>
<sequence>MKETDKLPMERDGLPPFVQNWKQLYILLVGTLLTLIVLFYLFMKHFQ</sequence>
<keyword evidence="1" id="KW-0472">Membrane</keyword>
<name>A0A916J987_9BACT</name>
<keyword evidence="1" id="KW-0812">Transmembrane</keyword>
<dbReference type="Proteomes" id="UP000680038">
    <property type="component" value="Unassembled WGS sequence"/>
</dbReference>
<gene>
    <name evidence="2" type="ORF">DYBT9275_01598</name>
</gene>
<keyword evidence="1" id="KW-1133">Transmembrane helix</keyword>
<organism evidence="2 3">
    <name type="scientific">Dyadobacter helix</name>
    <dbReference type="NCBI Taxonomy" id="2822344"/>
    <lineage>
        <taxon>Bacteria</taxon>
        <taxon>Pseudomonadati</taxon>
        <taxon>Bacteroidota</taxon>
        <taxon>Cytophagia</taxon>
        <taxon>Cytophagales</taxon>
        <taxon>Spirosomataceae</taxon>
        <taxon>Dyadobacter</taxon>
    </lineage>
</organism>
<protein>
    <submittedName>
        <fullName evidence="2">Uncharacterized protein</fullName>
    </submittedName>
</protein>
<dbReference type="RefSeq" id="WP_215238229.1">
    <property type="nucleotide sequence ID" value="NZ_CAJRAF010000001.1"/>
</dbReference>
<evidence type="ECO:0000313" key="3">
    <source>
        <dbReference type="Proteomes" id="UP000680038"/>
    </source>
</evidence>